<dbReference type="OrthoDB" id="340819at2"/>
<dbReference type="SUPFAM" id="SSF49373">
    <property type="entry name" value="Invasin/intimin cell-adhesion fragments"/>
    <property type="match status" value="1"/>
</dbReference>
<reference evidence="2 3" key="1">
    <citation type="submission" date="2007-03" db="EMBL/GenBank/DDBJ databases">
        <authorList>
            <person name="Fulton L."/>
            <person name="Clifton S."/>
            <person name="Fulton B."/>
            <person name="Xu J."/>
            <person name="Minx P."/>
            <person name="Pepin K.H."/>
            <person name="Johnson M."/>
            <person name="Thiruvilangam P."/>
            <person name="Bhonagiri V."/>
            <person name="Nash W.E."/>
            <person name="Mardis E.R."/>
            <person name="Wilson R.K."/>
        </authorList>
    </citation>
    <scope>NUCLEOTIDE SEQUENCE [LARGE SCALE GENOMIC DNA]</scope>
    <source>
        <strain evidence="2 3">ATCC 27560</strain>
    </source>
</reference>
<proteinExistence type="predicted"/>
<protein>
    <submittedName>
        <fullName evidence="2">Bacterial group 2 Ig-like protein</fullName>
    </submittedName>
</protein>
<dbReference type="InterPro" id="IPR013783">
    <property type="entry name" value="Ig-like_fold"/>
</dbReference>
<dbReference type="Proteomes" id="UP000006000">
    <property type="component" value="Unassembled WGS sequence"/>
</dbReference>
<comment type="caution">
    <text evidence="2">The sequence shown here is derived from an EMBL/GenBank/DDBJ whole genome shotgun (WGS) entry which is preliminary data.</text>
</comment>
<dbReference type="RefSeq" id="WP_005359038.1">
    <property type="nucleotide sequence ID" value="NZ_DS264265.1"/>
</dbReference>
<dbReference type="AlphaFoldDB" id="A5Z8N0"/>
<sequence length="405" mass="45893">MSNKVKKRIVLCSAMVTITTLLLCTGIVKENVKAEENTTIITEKTTNKALTAPSCFKGMSSKKGIVLSWKKNNEADGYIIYKNGRKLKTIKSSKTKYTDKKVKTNKAYTYEIQSYKNVGGKKTLSVKSLKIKVVKANANSRKQNVTGFENIKKEYKLGIGESSRLKPTVKITKKSKKSKKVKNTKKVKQKAYSKKIRWSSSNPSLVKVDKNGKITATSDKTTGTAYIYVTAHNGLQKKIKVSVVNYALLESVKNLKKVNENSIKELLTISKNDTSKIAEYFQYNNPGKSVELTLGEREVRTKDGGYTYEYCIGMNTEIEIEKGMYEFVLKYLLTKDIKTIKIEKNYVVFQNAGLYSFGYKLNDLVYVFNGKEALDNYQYNNAVYDVIPVSDRWYYGTSYAYGSIF</sequence>
<dbReference type="Gene3D" id="2.60.40.1080">
    <property type="match status" value="1"/>
</dbReference>
<gene>
    <name evidence="2" type="ORF">EUBVEN_02072</name>
</gene>
<evidence type="ECO:0000259" key="1">
    <source>
        <dbReference type="Pfam" id="PF02368"/>
    </source>
</evidence>
<name>A5Z8N0_9FIRM</name>
<dbReference type="Pfam" id="PF02368">
    <property type="entry name" value="Big_2"/>
    <property type="match status" value="1"/>
</dbReference>
<dbReference type="EMBL" id="AAVL02000036">
    <property type="protein sequence ID" value="EDM50753.1"/>
    <property type="molecule type" value="Genomic_DNA"/>
</dbReference>
<reference evidence="2 3" key="2">
    <citation type="submission" date="2007-04" db="EMBL/GenBank/DDBJ databases">
        <title>Draft genome sequence of Eubacterium ventriosum (ATCC 27560).</title>
        <authorList>
            <person name="Sudarsanam P."/>
            <person name="Ley R."/>
            <person name="Guruge J."/>
            <person name="Turnbaugh P.J."/>
            <person name="Mahowald M."/>
            <person name="Liep D."/>
            <person name="Gordon J."/>
        </authorList>
    </citation>
    <scope>NUCLEOTIDE SEQUENCE [LARGE SCALE GENOMIC DNA]</scope>
    <source>
        <strain evidence="2 3">ATCC 27560</strain>
    </source>
</reference>
<organism evidence="2 3">
    <name type="scientific">Eubacterium ventriosum ATCC 27560</name>
    <dbReference type="NCBI Taxonomy" id="411463"/>
    <lineage>
        <taxon>Bacteria</taxon>
        <taxon>Bacillati</taxon>
        <taxon>Bacillota</taxon>
        <taxon>Clostridia</taxon>
        <taxon>Eubacteriales</taxon>
        <taxon>Eubacteriaceae</taxon>
        <taxon>Eubacterium</taxon>
    </lineage>
</organism>
<feature type="domain" description="BIG2" evidence="1">
    <location>
        <begin position="164"/>
        <end position="240"/>
    </location>
</feature>
<dbReference type="Gene3D" id="2.60.40.10">
    <property type="entry name" value="Immunoglobulins"/>
    <property type="match status" value="1"/>
</dbReference>
<dbReference type="HOGENOM" id="CLU_679244_0_0_9"/>
<accession>A5Z8N0</accession>
<evidence type="ECO:0000313" key="3">
    <source>
        <dbReference type="Proteomes" id="UP000006000"/>
    </source>
</evidence>
<evidence type="ECO:0000313" key="2">
    <source>
        <dbReference type="EMBL" id="EDM50753.1"/>
    </source>
</evidence>
<dbReference type="InterPro" id="IPR008964">
    <property type="entry name" value="Invasin/intimin_cell_adhesion"/>
</dbReference>
<dbReference type="STRING" id="411463.EUBVEN_02072"/>
<dbReference type="InterPro" id="IPR003343">
    <property type="entry name" value="Big_2"/>
</dbReference>